<evidence type="ECO:0000313" key="4">
    <source>
        <dbReference type="Proteomes" id="UP000298138"/>
    </source>
</evidence>
<dbReference type="InterPro" id="IPR019236">
    <property type="entry name" value="APP1_cat"/>
</dbReference>
<accession>A0A4S2MQX6</accession>
<dbReference type="PANTHER" id="PTHR28208:SF2">
    <property type="entry name" value="PHOSPHATIDATE PHOSPHATASE APP1 CATALYTIC DOMAIN-CONTAINING PROTEIN"/>
    <property type="match status" value="1"/>
</dbReference>
<evidence type="ECO:0000313" key="3">
    <source>
        <dbReference type="EMBL" id="TGZ77038.1"/>
    </source>
</evidence>
<dbReference type="AlphaFoldDB" id="A0A4S2MQX6"/>
<protein>
    <recommendedName>
        <fullName evidence="2">Phosphatidate phosphatase APP1 catalytic domain-containing protein</fullName>
    </recommendedName>
</protein>
<dbReference type="InterPro" id="IPR052935">
    <property type="entry name" value="Mg2+_PAP"/>
</dbReference>
<dbReference type="GO" id="GO:0030479">
    <property type="term" value="C:actin cortical patch"/>
    <property type="evidence" value="ECO:0007669"/>
    <property type="project" value="TreeGrafter"/>
</dbReference>
<dbReference type="InParanoid" id="A0A4S2MQX6"/>
<evidence type="ECO:0000259" key="2">
    <source>
        <dbReference type="Pfam" id="PF09949"/>
    </source>
</evidence>
<organism evidence="3 4">
    <name type="scientific">Ascodesmis nigricans</name>
    <dbReference type="NCBI Taxonomy" id="341454"/>
    <lineage>
        <taxon>Eukaryota</taxon>
        <taxon>Fungi</taxon>
        <taxon>Dikarya</taxon>
        <taxon>Ascomycota</taxon>
        <taxon>Pezizomycotina</taxon>
        <taxon>Pezizomycetes</taxon>
        <taxon>Pezizales</taxon>
        <taxon>Ascodesmidaceae</taxon>
        <taxon>Ascodesmis</taxon>
    </lineage>
</organism>
<proteinExistence type="predicted"/>
<feature type="signal peptide" evidence="1">
    <location>
        <begin position="1"/>
        <end position="20"/>
    </location>
</feature>
<dbReference type="STRING" id="341454.A0A4S2MQX6"/>
<dbReference type="PANTHER" id="PTHR28208">
    <property type="entry name" value="PHOSPHATIDATE PHOSPHATASE APP1"/>
    <property type="match status" value="1"/>
</dbReference>
<dbReference type="EMBL" id="ML220160">
    <property type="protein sequence ID" value="TGZ77038.1"/>
    <property type="molecule type" value="Genomic_DNA"/>
</dbReference>
<keyword evidence="4" id="KW-1185">Reference proteome</keyword>
<gene>
    <name evidence="3" type="ORF">EX30DRAFT_335927</name>
</gene>
<keyword evidence="1" id="KW-0732">Signal</keyword>
<dbReference type="Proteomes" id="UP000298138">
    <property type="component" value="Unassembled WGS sequence"/>
</dbReference>
<evidence type="ECO:0000256" key="1">
    <source>
        <dbReference type="SAM" id="SignalP"/>
    </source>
</evidence>
<dbReference type="OrthoDB" id="414243at2759"/>
<reference evidence="3 4" key="1">
    <citation type="submission" date="2019-04" db="EMBL/GenBank/DDBJ databases">
        <title>Comparative genomics and transcriptomics to analyze fruiting body development in filamentous ascomycetes.</title>
        <authorList>
            <consortium name="DOE Joint Genome Institute"/>
            <person name="Lutkenhaus R."/>
            <person name="Traeger S."/>
            <person name="Breuer J."/>
            <person name="Kuo A."/>
            <person name="Lipzen A."/>
            <person name="Pangilinan J."/>
            <person name="Dilworth D."/>
            <person name="Sandor L."/>
            <person name="Poggeler S."/>
            <person name="Barry K."/>
            <person name="Grigoriev I.V."/>
            <person name="Nowrousian M."/>
        </authorList>
    </citation>
    <scope>NUCLEOTIDE SEQUENCE [LARGE SCALE GENOMIC DNA]</scope>
    <source>
        <strain evidence="3 4">CBS 389.68</strain>
    </source>
</reference>
<feature type="domain" description="Phosphatidate phosphatase APP1 catalytic" evidence="2">
    <location>
        <begin position="257"/>
        <end position="402"/>
    </location>
</feature>
<dbReference type="GO" id="GO:0008195">
    <property type="term" value="F:phosphatidate phosphatase activity"/>
    <property type="evidence" value="ECO:0007669"/>
    <property type="project" value="InterPro"/>
</dbReference>
<sequence length="497" mass="55417">MRCTTLVSLAVAVAVAQSLAVPVSPNEEPSAITKRDLQGLIDSLRDGIELDDIKQSVLPDFLSWDYTTNEIQEKLGMGGIILDRLPMEFLNIPGYANYSNGQWVLRIHGQSYKQALPINGEPSPVSQSALDNAANVFLPDVDIAELPSNEQANARNLTSAVLSIPQGDVSLDFTVRISSTQPQSDFPSTGGWENRFTWPRRTDSRGEIDGFVSLYSTASGQLPSGQTSDGIVRLDITTPSTSTGNATAYLVPPEGYTILSDIDDILRVTKIYTPKEGLLNTFARDFVPWLNMPEIFATWASQHPDNPYHFHYLTTTPEQATRMYEDFIYATYPQGSFDTRPLNFTTFDQTFNVRRTLLNKILETFPRRRFILVGDTTNSDVMTHYPAVAQEFPNVHCILMRNTSATDPENRFPYNTKGFKELDERRYMFFRTPEDLRGLDFGRGDCRKPGLEERVSGGWMGLPWGGERGDAAAAGGKEKVWWVVYAAVGVVGIMTGF</sequence>
<dbReference type="Pfam" id="PF09949">
    <property type="entry name" value="APP1_cat"/>
    <property type="match status" value="1"/>
</dbReference>
<feature type="chain" id="PRO_5020814636" description="Phosphatidate phosphatase APP1 catalytic domain-containing protein" evidence="1">
    <location>
        <begin position="21"/>
        <end position="497"/>
    </location>
</feature>
<name>A0A4S2MQX6_9PEZI</name>